<dbReference type="InterPro" id="IPR000467">
    <property type="entry name" value="G_patch_dom"/>
</dbReference>
<dbReference type="PANTHER" id="PTHR21032">
    <property type="entry name" value="G PATCH DOMAIN-CONTAINING PROTEIN 11"/>
    <property type="match status" value="1"/>
</dbReference>
<feature type="region of interest" description="Disordered" evidence="1">
    <location>
        <begin position="174"/>
        <end position="197"/>
    </location>
</feature>
<dbReference type="GO" id="GO:0000776">
    <property type="term" value="C:kinetochore"/>
    <property type="evidence" value="ECO:0007669"/>
    <property type="project" value="TreeGrafter"/>
</dbReference>
<dbReference type="Pfam" id="PF13821">
    <property type="entry name" value="DUF4187"/>
    <property type="match status" value="1"/>
</dbReference>
<dbReference type="PROSITE" id="PS50174">
    <property type="entry name" value="G_PATCH"/>
    <property type="match status" value="1"/>
</dbReference>
<sequence length="317" mass="36725">MGNSDEEDDYMSMFIAEPTKPQQETSIQRRARKEREAEIRGRVKSKAEKQADEAAAREAALAKSLDSSNKGFKMMEKLGFKPGDTLGATKHARAEPIHLVIKEDRGGIGLDTEKKRKFREQVEHEAKRVKADEGEYRERIRLEREEKRREGQILNAQKVAERLDNEAKDVAVLGEVSNTEPEAQGKSSDTQRASEPSQSINVLWRGLVRRRLEKERERRMRYDLTQSLSRLPTYEDPDEDENYRLALGKENKWSSLEEELEEEDPELDEFNGLPSDQRLGRLVLYMRDTHHYCFWCKYQYPDGSMDGCPGTTEDDHD</sequence>
<dbReference type="SMART" id="SM00443">
    <property type="entry name" value="G_patch"/>
    <property type="match status" value="1"/>
</dbReference>
<dbReference type="EMBL" id="KV744936">
    <property type="protein sequence ID" value="OCK81040.1"/>
    <property type="molecule type" value="Genomic_DNA"/>
</dbReference>
<evidence type="ECO:0000313" key="4">
    <source>
        <dbReference type="Proteomes" id="UP000250266"/>
    </source>
</evidence>
<name>A0A8E2EBM9_9PEZI</name>
<dbReference type="InterPro" id="IPR025239">
    <property type="entry name" value="DUF4187"/>
</dbReference>
<reference evidence="3 4" key="1">
    <citation type="journal article" date="2016" name="Nat. Commun.">
        <title>Ectomycorrhizal ecology is imprinted in the genome of the dominant symbiotic fungus Cenococcum geophilum.</title>
        <authorList>
            <consortium name="DOE Joint Genome Institute"/>
            <person name="Peter M."/>
            <person name="Kohler A."/>
            <person name="Ohm R.A."/>
            <person name="Kuo A."/>
            <person name="Krutzmann J."/>
            <person name="Morin E."/>
            <person name="Arend M."/>
            <person name="Barry K.W."/>
            <person name="Binder M."/>
            <person name="Choi C."/>
            <person name="Clum A."/>
            <person name="Copeland A."/>
            <person name="Grisel N."/>
            <person name="Haridas S."/>
            <person name="Kipfer T."/>
            <person name="LaButti K."/>
            <person name="Lindquist E."/>
            <person name="Lipzen A."/>
            <person name="Maire R."/>
            <person name="Meier B."/>
            <person name="Mihaltcheva S."/>
            <person name="Molinier V."/>
            <person name="Murat C."/>
            <person name="Poggeler S."/>
            <person name="Quandt C.A."/>
            <person name="Sperisen C."/>
            <person name="Tritt A."/>
            <person name="Tisserant E."/>
            <person name="Crous P.W."/>
            <person name="Henrissat B."/>
            <person name="Nehls U."/>
            <person name="Egli S."/>
            <person name="Spatafora J.W."/>
            <person name="Grigoriev I.V."/>
            <person name="Martin F.M."/>
        </authorList>
    </citation>
    <scope>NUCLEOTIDE SEQUENCE [LARGE SCALE GENOMIC DNA]</scope>
    <source>
        <strain evidence="3 4">CBS 459.81</strain>
    </source>
</reference>
<dbReference type="OrthoDB" id="786951at2759"/>
<evidence type="ECO:0000259" key="2">
    <source>
        <dbReference type="PROSITE" id="PS50174"/>
    </source>
</evidence>
<feature type="domain" description="G-patch" evidence="2">
    <location>
        <begin position="67"/>
        <end position="113"/>
    </location>
</feature>
<evidence type="ECO:0000313" key="3">
    <source>
        <dbReference type="EMBL" id="OCK81040.1"/>
    </source>
</evidence>
<evidence type="ECO:0000256" key="1">
    <source>
        <dbReference type="SAM" id="MobiDB-lite"/>
    </source>
</evidence>
<dbReference type="GO" id="GO:0003676">
    <property type="term" value="F:nucleic acid binding"/>
    <property type="evidence" value="ECO:0007669"/>
    <property type="project" value="InterPro"/>
</dbReference>
<dbReference type="PANTHER" id="PTHR21032:SF0">
    <property type="entry name" value="G PATCH DOMAIN-CONTAINING PROTEIN 11"/>
    <property type="match status" value="1"/>
</dbReference>
<dbReference type="Proteomes" id="UP000250266">
    <property type="component" value="Unassembled WGS sequence"/>
</dbReference>
<proteinExistence type="predicted"/>
<dbReference type="AlphaFoldDB" id="A0A8E2EBM9"/>
<accession>A0A8E2EBM9</accession>
<gene>
    <name evidence="3" type="ORF">K432DRAFT_327134</name>
</gene>
<dbReference type="InterPro" id="IPR039249">
    <property type="entry name" value="GPATCH11"/>
</dbReference>
<feature type="compositionally biased region" description="Polar residues" evidence="1">
    <location>
        <begin position="176"/>
        <end position="197"/>
    </location>
</feature>
<feature type="region of interest" description="Disordered" evidence="1">
    <location>
        <begin position="1"/>
        <end position="65"/>
    </location>
</feature>
<dbReference type="SMART" id="SM01173">
    <property type="entry name" value="DUF4187"/>
    <property type="match status" value="1"/>
</dbReference>
<keyword evidence="4" id="KW-1185">Reference proteome</keyword>
<feature type="compositionally biased region" description="Acidic residues" evidence="1">
    <location>
        <begin position="1"/>
        <end position="10"/>
    </location>
</feature>
<organism evidence="3 4">
    <name type="scientific">Lepidopterella palustris CBS 459.81</name>
    <dbReference type="NCBI Taxonomy" id="1314670"/>
    <lineage>
        <taxon>Eukaryota</taxon>
        <taxon>Fungi</taxon>
        <taxon>Dikarya</taxon>
        <taxon>Ascomycota</taxon>
        <taxon>Pezizomycotina</taxon>
        <taxon>Dothideomycetes</taxon>
        <taxon>Pleosporomycetidae</taxon>
        <taxon>Mytilinidiales</taxon>
        <taxon>Argynnaceae</taxon>
        <taxon>Lepidopterella</taxon>
    </lineage>
</organism>
<protein>
    <submittedName>
        <fullName evidence="3">G-patch-domain-containing protein</fullName>
    </submittedName>
</protein>
<dbReference type="Pfam" id="PF01585">
    <property type="entry name" value="G-patch"/>
    <property type="match status" value="1"/>
</dbReference>
<feature type="compositionally biased region" description="Basic and acidic residues" evidence="1">
    <location>
        <begin position="33"/>
        <end position="56"/>
    </location>
</feature>